<keyword evidence="3" id="KW-1185">Reference proteome</keyword>
<dbReference type="InterPro" id="IPR044820">
    <property type="entry name" value="AGD14-like"/>
</dbReference>
<feature type="compositionally biased region" description="Basic and acidic residues" evidence="1">
    <location>
        <begin position="86"/>
        <end position="99"/>
    </location>
</feature>
<protein>
    <recommendedName>
        <fullName evidence="4">Arf-GAP domain-containing protein</fullName>
    </recommendedName>
</protein>
<comment type="caution">
    <text evidence="2">The sequence shown here is derived from an EMBL/GenBank/DDBJ whole genome shotgun (WGS) entry which is preliminary data.</text>
</comment>
<feature type="compositionally biased region" description="Basic and acidic residues" evidence="1">
    <location>
        <begin position="127"/>
        <end position="146"/>
    </location>
</feature>
<feature type="compositionally biased region" description="Polar residues" evidence="1">
    <location>
        <begin position="100"/>
        <end position="112"/>
    </location>
</feature>
<evidence type="ECO:0000313" key="3">
    <source>
        <dbReference type="Proteomes" id="UP001153076"/>
    </source>
</evidence>
<sequence length="572" mass="61612">MASRLKEDEKNERIIRGLLKLPPNRKCINCSTLRAREIYFKDWDPQRHSAPDSSNVDRLRDFIKHVYVDKRYSGERSTDRSLQVKLGDKNETNENRRSDGCQSGSRSPSFDNTYERRYSNRSSPGYDVRRSPGYDQDSQRHSDHGRSPVHSGVVNDWRREDRFSNARKSEDRRSSDGESKPEIRSPDNQKDSNVSSPPVVRPVRDILGENVVPLRIGEPPKASSSRAVDGSTFTQVSEAPLSLNSPESALTHLSVPPPRRASESVTTNAAPRPPTPSNGMFSSSNAGDFLLASLSAPTGTPAQVASIPSGAAAAAGSLPPTLPANGGIGQWSGMQHQQQQFPHAAFSQAATPQLVSSFPSGSISQGLTGNPIVQTSQTVPSPASRMTEVKSSGRKELPAGLFTAAYLPYQPPGWHVRPVPGMGFPMYHPTMLVQSMPMYPQPSKSSNPFDVHAEASPAQGAAFPSMSSLHAALPNAAASRAVAHPSNIGTTTPSWMPPQPSLYPSTMPPLASSFGSAMPGTYMGQQLPSNVAPSRFSLKNDEANAPLIDMGVNYAGLKGLDAMLAKGVLLAR</sequence>
<name>A0A9Q1KGG1_9CARY</name>
<reference evidence="2" key="1">
    <citation type="submission" date="2022-04" db="EMBL/GenBank/DDBJ databases">
        <title>Carnegiea gigantea Genome sequencing and assembly v2.</title>
        <authorList>
            <person name="Copetti D."/>
            <person name="Sanderson M.J."/>
            <person name="Burquez A."/>
            <person name="Wojciechowski M.F."/>
        </authorList>
    </citation>
    <scope>NUCLEOTIDE SEQUENCE</scope>
    <source>
        <strain evidence="2">SGP5-SGP5p</strain>
        <tissue evidence="2">Aerial part</tissue>
    </source>
</reference>
<dbReference type="AlphaFoldDB" id="A0A9Q1KGG1"/>
<dbReference type="PANTHER" id="PTHR46085:SF3">
    <property type="entry name" value="ARF GTPASE ACTIVATING PROTEIN"/>
    <property type="match status" value="1"/>
</dbReference>
<proteinExistence type="predicted"/>
<accession>A0A9Q1KGG1</accession>
<feature type="compositionally biased region" description="Basic and acidic residues" evidence="1">
    <location>
        <begin position="156"/>
        <end position="190"/>
    </location>
</feature>
<evidence type="ECO:0000256" key="1">
    <source>
        <dbReference type="SAM" id="MobiDB-lite"/>
    </source>
</evidence>
<dbReference type="GO" id="GO:0005096">
    <property type="term" value="F:GTPase activator activity"/>
    <property type="evidence" value="ECO:0007669"/>
    <property type="project" value="InterPro"/>
</dbReference>
<organism evidence="2 3">
    <name type="scientific">Carnegiea gigantea</name>
    <dbReference type="NCBI Taxonomy" id="171969"/>
    <lineage>
        <taxon>Eukaryota</taxon>
        <taxon>Viridiplantae</taxon>
        <taxon>Streptophyta</taxon>
        <taxon>Embryophyta</taxon>
        <taxon>Tracheophyta</taxon>
        <taxon>Spermatophyta</taxon>
        <taxon>Magnoliopsida</taxon>
        <taxon>eudicotyledons</taxon>
        <taxon>Gunneridae</taxon>
        <taxon>Pentapetalae</taxon>
        <taxon>Caryophyllales</taxon>
        <taxon>Cactineae</taxon>
        <taxon>Cactaceae</taxon>
        <taxon>Cactoideae</taxon>
        <taxon>Echinocereeae</taxon>
        <taxon>Carnegiea</taxon>
    </lineage>
</organism>
<gene>
    <name evidence="2" type="ORF">Cgig2_018642</name>
</gene>
<feature type="region of interest" description="Disordered" evidence="1">
    <location>
        <begin position="360"/>
        <end position="392"/>
    </location>
</feature>
<dbReference type="EMBL" id="JAKOGI010000142">
    <property type="protein sequence ID" value="KAJ8442386.1"/>
    <property type="molecule type" value="Genomic_DNA"/>
</dbReference>
<dbReference type="Proteomes" id="UP001153076">
    <property type="component" value="Unassembled WGS sequence"/>
</dbReference>
<evidence type="ECO:0000313" key="2">
    <source>
        <dbReference type="EMBL" id="KAJ8442386.1"/>
    </source>
</evidence>
<dbReference type="PANTHER" id="PTHR46085">
    <property type="entry name" value="ARFGAP/RECO-RELATED"/>
    <property type="match status" value="1"/>
</dbReference>
<dbReference type="OrthoDB" id="6036at2759"/>
<feature type="compositionally biased region" description="Polar residues" evidence="1">
    <location>
        <begin position="360"/>
        <end position="381"/>
    </location>
</feature>
<evidence type="ECO:0008006" key="4">
    <source>
        <dbReference type="Google" id="ProtNLM"/>
    </source>
</evidence>
<feature type="region of interest" description="Disordered" evidence="1">
    <location>
        <begin position="73"/>
        <end position="283"/>
    </location>
</feature>
<feature type="compositionally biased region" description="Polar residues" evidence="1">
    <location>
        <begin position="222"/>
        <end position="248"/>
    </location>
</feature>